<protein>
    <recommendedName>
        <fullName evidence="3">Sulfotransferase</fullName>
    </recommendedName>
</protein>
<keyword evidence="2" id="KW-1185">Reference proteome</keyword>
<dbReference type="InterPro" id="IPR005331">
    <property type="entry name" value="Sulfotransferase"/>
</dbReference>
<dbReference type="OrthoDB" id="408912at2759"/>
<gene>
    <name evidence="1" type="ORF">TELCIR_17757</name>
</gene>
<dbReference type="Pfam" id="PF03567">
    <property type="entry name" value="Sulfotransfer_2"/>
    <property type="match status" value="1"/>
</dbReference>
<reference evidence="1 2" key="1">
    <citation type="submission" date="2015-09" db="EMBL/GenBank/DDBJ databases">
        <title>Draft genome of the parasitic nematode Teladorsagia circumcincta isolate WARC Sus (inbred).</title>
        <authorList>
            <person name="Mitreva M."/>
        </authorList>
    </citation>
    <scope>NUCLEOTIDE SEQUENCE [LARGE SCALE GENOMIC DNA]</scope>
    <source>
        <strain evidence="1 2">S</strain>
    </source>
</reference>
<evidence type="ECO:0000313" key="2">
    <source>
        <dbReference type="Proteomes" id="UP000230423"/>
    </source>
</evidence>
<dbReference type="GO" id="GO:0050650">
    <property type="term" value="P:chondroitin sulfate proteoglycan biosynthetic process"/>
    <property type="evidence" value="ECO:0007669"/>
    <property type="project" value="InterPro"/>
</dbReference>
<evidence type="ECO:0008006" key="3">
    <source>
        <dbReference type="Google" id="ProtNLM"/>
    </source>
</evidence>
<dbReference type="PANTHER" id="PTHR22900:SF13">
    <property type="entry name" value="CARBOHYDRATE SULFOTRANSFERASE-RELATED"/>
    <property type="match status" value="1"/>
</dbReference>
<dbReference type="Proteomes" id="UP000230423">
    <property type="component" value="Unassembled WGS sequence"/>
</dbReference>
<dbReference type="AlphaFoldDB" id="A0A2G9TRW3"/>
<dbReference type="EMBL" id="KZ354884">
    <property type="protein sequence ID" value="PIO60739.1"/>
    <property type="molecule type" value="Genomic_DNA"/>
</dbReference>
<sequence length="203" mass="24277">LCDESFVHDSIDSVVDTIGANSTLFTVVRHPIDRFLSGYVDKCMKELTYYTEEERCFGCQNDMQCFVDVLYDVFMEHYKNKGETSDDPETARMNHYYIRHFAPQTWYCEFKEHKKDYIILNYHLGSNSTRRIADDFRQLFEKLYVPPRHLRTIYKEMMKGTTRHSTVGSSFRKAAQERLLSDDYVLRRLVQMFFYDFVEFGFS</sequence>
<feature type="non-terminal residue" evidence="1">
    <location>
        <position position="1"/>
    </location>
</feature>
<dbReference type="InterPro" id="IPR007669">
    <property type="entry name" value="Chst-1-like"/>
</dbReference>
<dbReference type="PANTHER" id="PTHR22900">
    <property type="entry name" value="PROTEIN CBG14245-RELATED"/>
    <property type="match status" value="1"/>
</dbReference>
<evidence type="ECO:0000313" key="1">
    <source>
        <dbReference type="EMBL" id="PIO60739.1"/>
    </source>
</evidence>
<accession>A0A2G9TRW3</accession>
<dbReference type="GO" id="GO:0047756">
    <property type="term" value="F:chondroitin 4-sulfotransferase activity"/>
    <property type="evidence" value="ECO:0007669"/>
    <property type="project" value="InterPro"/>
</dbReference>
<dbReference type="GO" id="GO:0016020">
    <property type="term" value="C:membrane"/>
    <property type="evidence" value="ECO:0007669"/>
    <property type="project" value="InterPro"/>
</dbReference>
<proteinExistence type="predicted"/>
<organism evidence="1 2">
    <name type="scientific">Teladorsagia circumcincta</name>
    <name type="common">Brown stomach worm</name>
    <name type="synonym">Ostertagia circumcincta</name>
    <dbReference type="NCBI Taxonomy" id="45464"/>
    <lineage>
        <taxon>Eukaryota</taxon>
        <taxon>Metazoa</taxon>
        <taxon>Ecdysozoa</taxon>
        <taxon>Nematoda</taxon>
        <taxon>Chromadorea</taxon>
        <taxon>Rhabditida</taxon>
        <taxon>Rhabditina</taxon>
        <taxon>Rhabditomorpha</taxon>
        <taxon>Strongyloidea</taxon>
        <taxon>Trichostrongylidae</taxon>
        <taxon>Teladorsagia</taxon>
    </lineage>
</organism>
<name>A0A2G9TRW3_TELCI</name>
<dbReference type="GO" id="GO:1902884">
    <property type="term" value="P:positive regulation of response to oxidative stress"/>
    <property type="evidence" value="ECO:0007669"/>
    <property type="project" value="InterPro"/>
</dbReference>